<evidence type="ECO:0000256" key="1">
    <source>
        <dbReference type="SAM" id="Coils"/>
    </source>
</evidence>
<proteinExistence type="predicted"/>
<dbReference type="InterPro" id="IPR024775">
    <property type="entry name" value="DinB-like"/>
</dbReference>
<evidence type="ECO:0000313" key="4">
    <source>
        <dbReference type="Proteomes" id="UP000066480"/>
    </source>
</evidence>
<dbReference type="RefSeq" id="WP_052595155.1">
    <property type="nucleotide sequence ID" value="NZ_CP011112.1"/>
</dbReference>
<evidence type="ECO:0000259" key="2">
    <source>
        <dbReference type="Pfam" id="PF12867"/>
    </source>
</evidence>
<gene>
    <name evidence="3" type="ORF">VV02_22240</name>
</gene>
<dbReference type="Gene3D" id="1.20.120.450">
    <property type="entry name" value="dinb family like domain"/>
    <property type="match status" value="1"/>
</dbReference>
<accession>A0A0K1JMK5</accession>
<dbReference type="KEGG" id="lmoi:VV02_22240"/>
<name>A0A0K1JMK5_9MICO</name>
<reference evidence="3 4" key="1">
    <citation type="submission" date="2015-03" db="EMBL/GenBank/DDBJ databases">
        <title>Luteipulveratus halotolerans sp. nov., a novel actinobacterium (Dermacoccaceae) from Sarawak, Malaysia.</title>
        <authorList>
            <person name="Juboi H."/>
            <person name="Basik A."/>
            <person name="Shamsul S.S."/>
            <person name="Arnold P."/>
            <person name="Schmitt E.K."/>
            <person name="Sanglier J.-J."/>
            <person name="Yeo T."/>
        </authorList>
    </citation>
    <scope>NUCLEOTIDE SEQUENCE [LARGE SCALE GENOMIC DNA]</scope>
    <source>
        <strain evidence="3 4">MN07-A0370</strain>
    </source>
</reference>
<sequence>MDFDWTMLQRPTAMAMVRSQLGFSWLVLSGALDDLSDEEWAWEPAPGAWSVRRRDGAQPADHLVGAGEWVMEWPPDDGSDGRTRTIAWLIAHLTEAFFERYEHTFGGHEKRRDSVDFASNAQDAVAALTRQIDAWQQAIADLDEEQVFTVGLSQATEIDQAAPFGHLVLHMNRELIAHGAEISVLRDLYRARS</sequence>
<organism evidence="3 4">
    <name type="scientific">Luteipulveratus mongoliensis</name>
    <dbReference type="NCBI Taxonomy" id="571913"/>
    <lineage>
        <taxon>Bacteria</taxon>
        <taxon>Bacillati</taxon>
        <taxon>Actinomycetota</taxon>
        <taxon>Actinomycetes</taxon>
        <taxon>Micrococcales</taxon>
        <taxon>Dermacoccaceae</taxon>
        <taxon>Luteipulveratus</taxon>
    </lineage>
</organism>
<keyword evidence="4" id="KW-1185">Reference proteome</keyword>
<dbReference type="STRING" id="571913.VV02_22240"/>
<dbReference type="Pfam" id="PF12867">
    <property type="entry name" value="DinB_2"/>
    <property type="match status" value="1"/>
</dbReference>
<dbReference type="OrthoDB" id="5022306at2"/>
<dbReference type="Proteomes" id="UP000066480">
    <property type="component" value="Chromosome"/>
</dbReference>
<evidence type="ECO:0000313" key="3">
    <source>
        <dbReference type="EMBL" id="AKU17946.1"/>
    </source>
</evidence>
<dbReference type="SUPFAM" id="SSF109854">
    <property type="entry name" value="DinB/YfiT-like putative metalloenzymes"/>
    <property type="match status" value="1"/>
</dbReference>
<dbReference type="AlphaFoldDB" id="A0A0K1JMK5"/>
<protein>
    <recommendedName>
        <fullName evidence="2">DinB-like domain-containing protein</fullName>
    </recommendedName>
</protein>
<dbReference type="EMBL" id="CP011112">
    <property type="protein sequence ID" value="AKU17946.1"/>
    <property type="molecule type" value="Genomic_DNA"/>
</dbReference>
<feature type="domain" description="DinB-like" evidence="2">
    <location>
        <begin position="71"/>
        <end position="182"/>
    </location>
</feature>
<dbReference type="InterPro" id="IPR034660">
    <property type="entry name" value="DinB/YfiT-like"/>
</dbReference>
<dbReference type="PATRIC" id="fig|571913.6.peg.4504"/>
<feature type="coiled-coil region" evidence="1">
    <location>
        <begin position="118"/>
        <end position="145"/>
    </location>
</feature>
<keyword evidence="1" id="KW-0175">Coiled coil</keyword>